<dbReference type="Proteomes" id="UP000247892">
    <property type="component" value="Unassembled WGS sequence"/>
</dbReference>
<feature type="region of interest" description="Disordered" evidence="1">
    <location>
        <begin position="1"/>
        <end position="72"/>
    </location>
</feature>
<gene>
    <name evidence="2" type="ORF">BA062_15500</name>
</gene>
<organism evidence="2 3">
    <name type="scientific">Prauserella flavalba</name>
    <dbReference type="NCBI Taxonomy" id="1477506"/>
    <lineage>
        <taxon>Bacteria</taxon>
        <taxon>Bacillati</taxon>
        <taxon>Actinomycetota</taxon>
        <taxon>Actinomycetes</taxon>
        <taxon>Pseudonocardiales</taxon>
        <taxon>Pseudonocardiaceae</taxon>
        <taxon>Prauserella</taxon>
    </lineage>
</organism>
<proteinExistence type="predicted"/>
<evidence type="ECO:0000313" key="3">
    <source>
        <dbReference type="Proteomes" id="UP000247892"/>
    </source>
</evidence>
<comment type="caution">
    <text evidence="2">The sequence shown here is derived from an EMBL/GenBank/DDBJ whole genome shotgun (WGS) entry which is preliminary data.</text>
</comment>
<protein>
    <submittedName>
        <fullName evidence="2">Uncharacterized protein</fullName>
    </submittedName>
</protein>
<evidence type="ECO:0000256" key="1">
    <source>
        <dbReference type="SAM" id="MobiDB-lite"/>
    </source>
</evidence>
<evidence type="ECO:0000313" key="2">
    <source>
        <dbReference type="EMBL" id="PXY36755.1"/>
    </source>
</evidence>
<dbReference type="EMBL" id="MASU01000005">
    <property type="protein sequence ID" value="PXY36755.1"/>
    <property type="molecule type" value="Genomic_DNA"/>
</dbReference>
<accession>A0A318M2H5</accession>
<dbReference type="AlphaFoldDB" id="A0A318M2H5"/>
<reference evidence="2 3" key="1">
    <citation type="submission" date="2016-07" db="EMBL/GenBank/DDBJ databases">
        <title>Draft genome sequence of Prauserella sp. YIM 121212, isolated from alkaline soil.</title>
        <authorList>
            <person name="Ruckert C."/>
            <person name="Albersmeier A."/>
            <person name="Jiang C.-L."/>
            <person name="Jiang Y."/>
            <person name="Kalinowski J."/>
            <person name="Schneider O."/>
            <person name="Winkler A."/>
            <person name="Zotchev S.B."/>
        </authorList>
    </citation>
    <scope>NUCLEOTIDE SEQUENCE [LARGE SCALE GENOMIC DNA]</scope>
    <source>
        <strain evidence="2 3">YIM 121212</strain>
    </source>
</reference>
<keyword evidence="3" id="KW-1185">Reference proteome</keyword>
<sequence length="72" mass="7622">MQERVRALPVGEPGPRGALVLPVVTRPAASSSRKTRATVPEAGPRSRANCRIGGNRAPGGNLPPAIRRENWS</sequence>
<name>A0A318M2H5_9PSEU</name>